<keyword evidence="3" id="KW-0328">Glycosyltransferase</keyword>
<dbReference type="UniPathway" id="UPA00219"/>
<evidence type="ECO:0000256" key="4">
    <source>
        <dbReference type="ARBA" id="ARBA00022679"/>
    </source>
</evidence>
<keyword evidence="14" id="KW-1185">Reference proteome</keyword>
<dbReference type="GO" id="GO:0005576">
    <property type="term" value="C:extracellular region"/>
    <property type="evidence" value="ECO:0007669"/>
    <property type="project" value="TreeGrafter"/>
</dbReference>
<protein>
    <submittedName>
        <fullName evidence="13">L,D-transpeptidase</fullName>
    </submittedName>
</protein>
<evidence type="ECO:0000256" key="5">
    <source>
        <dbReference type="ARBA" id="ARBA00022801"/>
    </source>
</evidence>
<feature type="active site" description="Nucleophile" evidence="9">
    <location>
        <position position="195"/>
    </location>
</feature>
<dbReference type="GO" id="GO:0071555">
    <property type="term" value="P:cell wall organization"/>
    <property type="evidence" value="ECO:0007669"/>
    <property type="project" value="UniProtKB-UniRule"/>
</dbReference>
<accession>A0A2U8VP51</accession>
<keyword evidence="5" id="KW-0378">Hydrolase</keyword>
<dbReference type="SUPFAM" id="SSF141523">
    <property type="entry name" value="L,D-transpeptidase catalytic domain-like"/>
    <property type="match status" value="1"/>
</dbReference>
<dbReference type="FunFam" id="2.40.440.10:FF:000002">
    <property type="entry name" value="L,D-transpeptidase ErfK/SrfK"/>
    <property type="match status" value="1"/>
</dbReference>
<dbReference type="PANTHER" id="PTHR30582:SF24">
    <property type="entry name" value="L,D-TRANSPEPTIDASE ERFK_SRFK-RELATED"/>
    <property type="match status" value="1"/>
</dbReference>
<evidence type="ECO:0000256" key="3">
    <source>
        <dbReference type="ARBA" id="ARBA00022676"/>
    </source>
</evidence>
<evidence type="ECO:0000313" key="13">
    <source>
        <dbReference type="EMBL" id="AWN35211.1"/>
    </source>
</evidence>
<dbReference type="InterPro" id="IPR005490">
    <property type="entry name" value="LD_TPept_cat_dom"/>
</dbReference>
<dbReference type="OrthoDB" id="9795305at2"/>
<dbReference type="GO" id="GO:0071972">
    <property type="term" value="F:peptidoglycan L,D-transpeptidase activity"/>
    <property type="evidence" value="ECO:0007669"/>
    <property type="project" value="TreeGrafter"/>
</dbReference>
<feature type="signal peptide" evidence="11">
    <location>
        <begin position="1"/>
        <end position="20"/>
    </location>
</feature>
<organism evidence="13 14">
    <name type="scientific">Methylobacterium radiodurans</name>
    <dbReference type="NCBI Taxonomy" id="2202828"/>
    <lineage>
        <taxon>Bacteria</taxon>
        <taxon>Pseudomonadati</taxon>
        <taxon>Pseudomonadota</taxon>
        <taxon>Alphaproteobacteria</taxon>
        <taxon>Hyphomicrobiales</taxon>
        <taxon>Methylobacteriaceae</taxon>
        <taxon>Methylobacterium</taxon>
    </lineage>
</organism>
<dbReference type="CDD" id="cd16913">
    <property type="entry name" value="YkuD_like"/>
    <property type="match status" value="1"/>
</dbReference>
<sequence length="299" mass="32154">MMRRASRLPALIALASGLGACTASVGAPAPIADARPQIAPEVLRRYAAVTDEPFPVEAVDPRDLKARNVRQLVDYTSKEPPGTLVVDPYKRFLYLVMEGGKAMRYGVGVGRAGFEFTGEATVALKASWPRWTPTPDMLRRDPERNGRWAGGMPGGDRNPLGARALYLFKDGKDTLYRIHGTTEPWSIGEAVSSGCIRMLNQDVIDLHRRVPTGTRVVVLGSQGTARAVRQAAPATTGSLGSGAPAGPQAGRAETDSRESLASPRSRIVPTDPIGNAYPARPERRGFPGQDPDEPVRARH</sequence>
<dbReference type="InterPro" id="IPR038063">
    <property type="entry name" value="Transpep_catalytic_dom"/>
</dbReference>
<evidence type="ECO:0000256" key="1">
    <source>
        <dbReference type="ARBA" id="ARBA00004752"/>
    </source>
</evidence>
<feature type="active site" description="Proton donor/acceptor" evidence="9">
    <location>
        <position position="179"/>
    </location>
</feature>
<dbReference type="AlphaFoldDB" id="A0A2U8VP51"/>
<keyword evidence="6 9" id="KW-0133">Cell shape</keyword>
<dbReference type="GO" id="GO:0008360">
    <property type="term" value="P:regulation of cell shape"/>
    <property type="evidence" value="ECO:0007669"/>
    <property type="project" value="UniProtKB-UniRule"/>
</dbReference>
<name>A0A2U8VP51_9HYPH</name>
<comment type="similarity">
    <text evidence="2">Belongs to the YkuD family.</text>
</comment>
<feature type="chain" id="PRO_5016009054" evidence="11">
    <location>
        <begin position="21"/>
        <end position="299"/>
    </location>
</feature>
<dbReference type="Pfam" id="PF03734">
    <property type="entry name" value="YkuD"/>
    <property type="match status" value="1"/>
</dbReference>
<dbReference type="GO" id="GO:0016757">
    <property type="term" value="F:glycosyltransferase activity"/>
    <property type="evidence" value="ECO:0007669"/>
    <property type="project" value="UniProtKB-KW"/>
</dbReference>
<evidence type="ECO:0000256" key="7">
    <source>
        <dbReference type="ARBA" id="ARBA00022984"/>
    </source>
</evidence>
<evidence type="ECO:0000259" key="12">
    <source>
        <dbReference type="PROSITE" id="PS52029"/>
    </source>
</evidence>
<evidence type="ECO:0000256" key="8">
    <source>
        <dbReference type="ARBA" id="ARBA00023316"/>
    </source>
</evidence>
<evidence type="ECO:0000256" key="9">
    <source>
        <dbReference type="PROSITE-ProRule" id="PRU01373"/>
    </source>
</evidence>
<keyword evidence="4" id="KW-0808">Transferase</keyword>
<comment type="pathway">
    <text evidence="1 9">Cell wall biogenesis; peptidoglycan biosynthesis.</text>
</comment>
<feature type="region of interest" description="Disordered" evidence="10">
    <location>
        <begin position="230"/>
        <end position="299"/>
    </location>
</feature>
<reference evidence="13 14" key="1">
    <citation type="submission" date="2018-05" db="EMBL/GenBank/DDBJ databases">
        <title>Complete Genome Sequence of Methylobacterium sp. 17Sr1-43.</title>
        <authorList>
            <person name="Srinivasan S."/>
        </authorList>
    </citation>
    <scope>NUCLEOTIDE SEQUENCE [LARGE SCALE GENOMIC DNA]</scope>
    <source>
        <strain evidence="13 14">17Sr1-43</strain>
    </source>
</reference>
<feature type="compositionally biased region" description="Basic and acidic residues" evidence="10">
    <location>
        <begin position="137"/>
        <end position="146"/>
    </location>
</feature>
<dbReference type="Proteomes" id="UP000246058">
    <property type="component" value="Chromosome"/>
</dbReference>
<dbReference type="Gene3D" id="2.40.440.10">
    <property type="entry name" value="L,D-transpeptidase catalytic domain-like"/>
    <property type="match status" value="1"/>
</dbReference>
<keyword evidence="8 9" id="KW-0961">Cell wall biogenesis/degradation</keyword>
<evidence type="ECO:0000256" key="6">
    <source>
        <dbReference type="ARBA" id="ARBA00022960"/>
    </source>
</evidence>
<evidence type="ECO:0000256" key="2">
    <source>
        <dbReference type="ARBA" id="ARBA00005992"/>
    </source>
</evidence>
<dbReference type="PROSITE" id="PS52029">
    <property type="entry name" value="LD_TPASE"/>
    <property type="match status" value="1"/>
</dbReference>
<evidence type="ECO:0000313" key="14">
    <source>
        <dbReference type="Proteomes" id="UP000246058"/>
    </source>
</evidence>
<dbReference type="EMBL" id="CP029551">
    <property type="protein sequence ID" value="AWN35211.1"/>
    <property type="molecule type" value="Genomic_DNA"/>
</dbReference>
<keyword evidence="11" id="KW-0732">Signal</keyword>
<dbReference type="PANTHER" id="PTHR30582">
    <property type="entry name" value="L,D-TRANSPEPTIDASE"/>
    <property type="match status" value="1"/>
</dbReference>
<dbReference type="PROSITE" id="PS51257">
    <property type="entry name" value="PROKAR_LIPOPROTEIN"/>
    <property type="match status" value="1"/>
</dbReference>
<evidence type="ECO:0000256" key="10">
    <source>
        <dbReference type="SAM" id="MobiDB-lite"/>
    </source>
</evidence>
<keyword evidence="7 9" id="KW-0573">Peptidoglycan synthesis</keyword>
<dbReference type="InterPro" id="IPR050979">
    <property type="entry name" value="LD-transpeptidase"/>
</dbReference>
<dbReference type="GO" id="GO:0018104">
    <property type="term" value="P:peptidoglycan-protein cross-linking"/>
    <property type="evidence" value="ECO:0007669"/>
    <property type="project" value="TreeGrafter"/>
</dbReference>
<proteinExistence type="inferred from homology"/>
<feature type="domain" description="L,D-TPase catalytic" evidence="12">
    <location>
        <begin position="82"/>
        <end position="219"/>
    </location>
</feature>
<gene>
    <name evidence="13" type="ORF">DK427_05230</name>
</gene>
<dbReference type="KEGG" id="meti:DK427_05230"/>
<evidence type="ECO:0000256" key="11">
    <source>
        <dbReference type="SAM" id="SignalP"/>
    </source>
</evidence>
<feature type="region of interest" description="Disordered" evidence="10">
    <location>
        <begin position="133"/>
        <end position="154"/>
    </location>
</feature>